<dbReference type="GO" id="GO:0005782">
    <property type="term" value="C:peroxisomal matrix"/>
    <property type="evidence" value="ECO:0007669"/>
    <property type="project" value="UniProtKB-SubCell"/>
</dbReference>
<dbReference type="GO" id="GO:0019478">
    <property type="term" value="P:D-amino acid catabolic process"/>
    <property type="evidence" value="ECO:0007669"/>
    <property type="project" value="TreeGrafter"/>
</dbReference>
<evidence type="ECO:0000256" key="5">
    <source>
        <dbReference type="ARBA" id="ARBA00022827"/>
    </source>
</evidence>
<feature type="domain" description="FAD dependent oxidoreductase" evidence="7">
    <location>
        <begin position="66"/>
        <end position="208"/>
    </location>
</feature>
<evidence type="ECO:0000256" key="3">
    <source>
        <dbReference type="ARBA" id="ARBA00006730"/>
    </source>
</evidence>
<keyword evidence="4" id="KW-0285">Flavoprotein</keyword>
<keyword evidence="6" id="KW-0560">Oxidoreductase</keyword>
<dbReference type="EMBL" id="OC892934">
    <property type="protein sequence ID" value="CAD7646954.1"/>
    <property type="molecule type" value="Genomic_DNA"/>
</dbReference>
<dbReference type="OrthoDB" id="6512784at2759"/>
<proteinExistence type="inferred from homology"/>
<evidence type="ECO:0000313" key="9">
    <source>
        <dbReference type="Proteomes" id="UP000759131"/>
    </source>
</evidence>
<evidence type="ECO:0000313" key="8">
    <source>
        <dbReference type="EMBL" id="CAD7646954.1"/>
    </source>
</evidence>
<evidence type="ECO:0000256" key="4">
    <source>
        <dbReference type="ARBA" id="ARBA00022630"/>
    </source>
</evidence>
<comment type="subcellular location">
    <subcellularLocation>
        <location evidence="2">Peroxisome matrix</location>
    </subcellularLocation>
</comment>
<comment type="similarity">
    <text evidence="3">Belongs to the DAMOX/DASOX family.</text>
</comment>
<dbReference type="InterPro" id="IPR006076">
    <property type="entry name" value="FAD-dep_OxRdtase"/>
</dbReference>
<accession>A0A7R9LS97</accession>
<dbReference type="GO" id="GO:0071949">
    <property type="term" value="F:FAD binding"/>
    <property type="evidence" value="ECO:0007669"/>
    <property type="project" value="InterPro"/>
</dbReference>
<dbReference type="Pfam" id="PF01266">
    <property type="entry name" value="DAO"/>
    <property type="match status" value="1"/>
</dbReference>
<feature type="non-terminal residue" evidence="8">
    <location>
        <position position="1"/>
    </location>
</feature>
<dbReference type="AlphaFoldDB" id="A0A7R9LS97"/>
<dbReference type="SUPFAM" id="SSF54373">
    <property type="entry name" value="FAD-linked reductases, C-terminal domain"/>
    <property type="match status" value="1"/>
</dbReference>
<dbReference type="GO" id="GO:0003884">
    <property type="term" value="F:D-amino-acid oxidase activity"/>
    <property type="evidence" value="ECO:0007669"/>
    <property type="project" value="InterPro"/>
</dbReference>
<dbReference type="PANTHER" id="PTHR11530">
    <property type="entry name" value="D-AMINO ACID OXIDASE"/>
    <property type="match status" value="1"/>
</dbReference>
<evidence type="ECO:0000259" key="7">
    <source>
        <dbReference type="Pfam" id="PF01266"/>
    </source>
</evidence>
<dbReference type="InterPro" id="IPR006181">
    <property type="entry name" value="D-amino_acid_oxidase_CS"/>
</dbReference>
<dbReference type="PROSITE" id="PS00677">
    <property type="entry name" value="DAO"/>
    <property type="match status" value="1"/>
</dbReference>
<dbReference type="PANTHER" id="PTHR11530:SF11">
    <property type="entry name" value="D-ASPARTATE OXIDASE"/>
    <property type="match status" value="1"/>
</dbReference>
<dbReference type="InterPro" id="IPR023209">
    <property type="entry name" value="DAO"/>
</dbReference>
<dbReference type="Proteomes" id="UP000759131">
    <property type="component" value="Unassembled WGS sequence"/>
</dbReference>
<organism evidence="8">
    <name type="scientific">Medioppia subpectinata</name>
    <dbReference type="NCBI Taxonomy" id="1979941"/>
    <lineage>
        <taxon>Eukaryota</taxon>
        <taxon>Metazoa</taxon>
        <taxon>Ecdysozoa</taxon>
        <taxon>Arthropoda</taxon>
        <taxon>Chelicerata</taxon>
        <taxon>Arachnida</taxon>
        <taxon>Acari</taxon>
        <taxon>Acariformes</taxon>
        <taxon>Sarcoptiformes</taxon>
        <taxon>Oribatida</taxon>
        <taxon>Brachypylina</taxon>
        <taxon>Oppioidea</taxon>
        <taxon>Oppiidae</taxon>
        <taxon>Medioppia</taxon>
    </lineage>
</organism>
<name>A0A7R9LS97_9ACAR</name>
<evidence type="ECO:0000256" key="6">
    <source>
        <dbReference type="ARBA" id="ARBA00023002"/>
    </source>
</evidence>
<dbReference type="EMBL" id="CAJPIZ010038359">
    <property type="protein sequence ID" value="CAG2121267.1"/>
    <property type="molecule type" value="Genomic_DNA"/>
</dbReference>
<reference evidence="8" key="1">
    <citation type="submission" date="2020-11" db="EMBL/GenBank/DDBJ databases">
        <authorList>
            <person name="Tran Van P."/>
        </authorList>
    </citation>
    <scope>NUCLEOTIDE SEQUENCE</scope>
</reference>
<dbReference type="SUPFAM" id="SSF51971">
    <property type="entry name" value="Nucleotide-binding domain"/>
    <property type="match status" value="1"/>
</dbReference>
<protein>
    <recommendedName>
        <fullName evidence="7">FAD dependent oxidoreductase domain-containing protein</fullName>
    </recommendedName>
</protein>
<sequence length="224" mass="25245">YMLFDEQRGEVYERSDCDEEMISCRDMTAQEMNLFPKKWTKGVFVTTYYAECTKLLPFLMQEFKSKAMINCTGVEANKLCGDRTVYPIRGQVYRVNAPWIRHGVIAGDHYILPNSDSVVLGGTHQNHNSSREVDTKDGDDIMKGCAQLVPSVKTAQVVKQWVGLRPARESVRLEVEVVTNLGNKLHVVHNYGHGGSGVTLSYGCAREVLHNVNQILATNMYLQL</sequence>
<gene>
    <name evidence="8" type="ORF">OSB1V03_LOCUS21213</name>
</gene>
<keyword evidence="9" id="KW-1185">Reference proteome</keyword>
<evidence type="ECO:0000256" key="2">
    <source>
        <dbReference type="ARBA" id="ARBA00004253"/>
    </source>
</evidence>
<comment type="cofactor">
    <cofactor evidence="1">
        <name>FAD</name>
        <dbReference type="ChEBI" id="CHEBI:57692"/>
    </cofactor>
</comment>
<keyword evidence="5" id="KW-0274">FAD</keyword>
<dbReference type="Gene3D" id="3.30.9.10">
    <property type="entry name" value="D-Amino Acid Oxidase, subunit A, domain 2"/>
    <property type="match status" value="1"/>
</dbReference>
<evidence type="ECO:0000256" key="1">
    <source>
        <dbReference type="ARBA" id="ARBA00001974"/>
    </source>
</evidence>